<proteinExistence type="predicted"/>
<gene>
    <name evidence="1" type="ORF">RVY80_04210</name>
</gene>
<dbReference type="EMBL" id="JAWJZB010000004">
    <property type="protein sequence ID" value="MDV5088051.1"/>
    <property type="molecule type" value="Genomic_DNA"/>
</dbReference>
<evidence type="ECO:0000313" key="2">
    <source>
        <dbReference type="Proteomes" id="UP001272515"/>
    </source>
</evidence>
<dbReference type="RefSeq" id="WP_295189589.1">
    <property type="nucleotide sequence ID" value="NZ_JAWJZA010000002.1"/>
</dbReference>
<protein>
    <submittedName>
        <fullName evidence="1">YhcH/YjgK/YiaL family protein</fullName>
    </submittedName>
</protein>
<dbReference type="SUPFAM" id="SSF51197">
    <property type="entry name" value="Clavaminate synthase-like"/>
    <property type="match status" value="1"/>
</dbReference>
<name>A0ABU3Z8L8_9FIRM</name>
<keyword evidence="2" id="KW-1185">Reference proteome</keyword>
<accession>A0ABU3Z8L8</accession>
<dbReference type="InterPro" id="IPR037012">
    <property type="entry name" value="NanQ/TabA/YiaL_sf"/>
</dbReference>
<dbReference type="InterPro" id="IPR004375">
    <property type="entry name" value="NanQ/TabA/YiaL"/>
</dbReference>
<organism evidence="1 2">
    <name type="scientific">Veillonella absiana</name>
    <dbReference type="NCBI Taxonomy" id="3079305"/>
    <lineage>
        <taxon>Bacteria</taxon>
        <taxon>Bacillati</taxon>
        <taxon>Bacillota</taxon>
        <taxon>Negativicutes</taxon>
        <taxon>Veillonellales</taxon>
        <taxon>Veillonellaceae</taxon>
        <taxon>Veillonella</taxon>
    </lineage>
</organism>
<comment type="caution">
    <text evidence="1">The sequence shown here is derived from an EMBL/GenBank/DDBJ whole genome shotgun (WGS) entry which is preliminary data.</text>
</comment>
<dbReference type="PANTHER" id="PTHR34986">
    <property type="entry name" value="EVOLVED BETA-GALACTOSIDASE SUBUNIT BETA"/>
    <property type="match status" value="1"/>
</dbReference>
<dbReference type="Proteomes" id="UP001272515">
    <property type="component" value="Unassembled WGS sequence"/>
</dbReference>
<evidence type="ECO:0000313" key="1">
    <source>
        <dbReference type="EMBL" id="MDV5088051.1"/>
    </source>
</evidence>
<dbReference type="PANTHER" id="PTHR34986:SF1">
    <property type="entry name" value="PROTEIN YIAL"/>
    <property type="match status" value="1"/>
</dbReference>
<dbReference type="Pfam" id="PF04074">
    <property type="entry name" value="DUF386"/>
    <property type="match status" value="1"/>
</dbReference>
<sequence>MFFSSIEADYTKMGYPKAIVRALDFLKNTDVKSLPVGSKNPLEGDKMYYNVDEVMTKDFSETKPESHKDYIDIQFMVDGEENMGFFVNHGQATPLESYPERDCYFYANESIDEGQIYCPEGFYAVFFPTDVHRPLLAVKGKQKIRKIIVKVHVGLLNE</sequence>
<dbReference type="Gene3D" id="2.60.120.370">
    <property type="entry name" value="YhcH/YjgK/YiaL"/>
    <property type="match status" value="1"/>
</dbReference>
<dbReference type="NCBIfam" id="TIGR00022">
    <property type="entry name" value="YhcH/YjgK/YiaL family protein"/>
    <property type="match status" value="1"/>
</dbReference>
<reference evidence="1 2" key="1">
    <citation type="submission" date="2023-10" db="EMBL/GenBank/DDBJ databases">
        <title>Veillonella sp. nov., isolated from a pig farm feces dump.</title>
        <authorList>
            <person name="Chang Y.-H."/>
        </authorList>
    </citation>
    <scope>NUCLEOTIDE SEQUENCE [LARGE SCALE GENOMIC DNA]</scope>
    <source>
        <strain evidence="1 2">YH-vei2233</strain>
    </source>
</reference>